<evidence type="ECO:0000256" key="1">
    <source>
        <dbReference type="ARBA" id="ARBA00007274"/>
    </source>
</evidence>
<feature type="domain" description="Nucleotidyl transferase" evidence="3">
    <location>
        <begin position="2"/>
        <end position="231"/>
    </location>
</feature>
<feature type="domain" description="Mannose-1-phosphate guanyltransferase C-terminal" evidence="5">
    <location>
        <begin position="266"/>
        <end position="369"/>
    </location>
</feature>
<feature type="domain" description="Alpha-D-phosphohexomutase alpha/beta/alpha" evidence="4">
    <location>
        <begin position="385"/>
        <end position="510"/>
    </location>
</feature>
<dbReference type="RefSeq" id="WP_226539931.1">
    <property type="nucleotide sequence ID" value="NZ_CP129013.1"/>
</dbReference>
<dbReference type="CDD" id="cd04181">
    <property type="entry name" value="NTP_transferase"/>
    <property type="match status" value="1"/>
</dbReference>
<dbReference type="InterPro" id="IPR005835">
    <property type="entry name" value="NTP_transferase_dom"/>
</dbReference>
<evidence type="ECO:0000259" key="4">
    <source>
        <dbReference type="Pfam" id="PF02878"/>
    </source>
</evidence>
<dbReference type="Gene3D" id="3.30.310.50">
    <property type="entry name" value="Alpha-D-phosphohexomutase, C-terminal domain"/>
    <property type="match status" value="1"/>
</dbReference>
<comment type="similarity">
    <text evidence="1">Belongs to the transferase hexapeptide repeat family.</text>
</comment>
<dbReference type="SUPFAM" id="SSF53448">
    <property type="entry name" value="Nucleotide-diphospho-sugar transferases"/>
    <property type="match status" value="1"/>
</dbReference>
<dbReference type="Pfam" id="PF25087">
    <property type="entry name" value="GMPPB_C"/>
    <property type="match status" value="1"/>
</dbReference>
<accession>A0ABY9JX56</accession>
<comment type="similarity">
    <text evidence="2">Belongs to the phosphohexose mutase family.</text>
</comment>
<dbReference type="InterPro" id="IPR056729">
    <property type="entry name" value="GMPPB_C"/>
</dbReference>
<dbReference type="Pfam" id="PF02878">
    <property type="entry name" value="PGM_PMM_I"/>
    <property type="match status" value="1"/>
</dbReference>
<dbReference type="InterPro" id="IPR036900">
    <property type="entry name" value="A-D-PHexomutase_C_sf"/>
</dbReference>
<gene>
    <name evidence="6" type="ORF">LC087_07505</name>
</gene>
<dbReference type="InterPro" id="IPR011004">
    <property type="entry name" value="Trimer_LpxA-like_sf"/>
</dbReference>
<evidence type="ECO:0000259" key="5">
    <source>
        <dbReference type="Pfam" id="PF25087"/>
    </source>
</evidence>
<name>A0ABY9JX56_9BACI</name>
<evidence type="ECO:0000256" key="2">
    <source>
        <dbReference type="ARBA" id="ARBA00010231"/>
    </source>
</evidence>
<sequence>MKAVILAGGEGIRLLPLTCFHPKPMVPLVNKPVLEYSIKLLKKHGINIIYFIVYHYKKEIMKYFGNGHKWGCQIHYIEEKVPSGTAGCLSLVSSKINEPFLVLSGDVITNFNLGEAIDTLKESDGIATVLVKKHNQPLNYGLIVGDERGYVKKIIEKPSWKEVISDYVNSGIYIFKPEIFVHIEKNQKMDISKNLLPRLLEYKEKINYKVMEGYWSDIGTSSTYLQSQWDLLDGNLQDLFTTCESQGQGGVFIGKNVDIKKNVRLCPPVFIGDNVQIEQGCEVGPYCVIGDDSRLMEATQIERSVIWKSVYVGKGSKITGATIGKGVQIGCQSSIYEGVVVADNVKIENNIIVMQNILIWPNQIIKTDTILNQNQRWTTSNQTVYFKSRGIHGLENIDFTSEVLAKIARAFSIAINDKQQVILGSDHYPFSIIAKEIISSSLQVHGLHTISIKEKMSTPIFRFICRKENADYGIFVQKDLETNETIIEFYNHLSQPLTMVKQKKIEQAYQYELNKKNNNWGIGTNRPTSYTVKKYFESLPIIQPGHILKRIGIINHSSIDIAHLKNYTSAKILSPSKIDNVKNANHLSLQWIFEIDSFGENLSIYSNGKEFSTNQYQSLLLYLAIQGNEKLVVNLTNSNVGTEKQKKFPLAKSTRHDELIILPSSFTLQYDAFYFLCKILENEHILQELLDQEDGGDKEIVKIEIECEWFERGRVIRKIIDEEKEAELFILDGIKLSFSDNRWVVILPHDEKPMISILCKGTSKEDAEMQANYYSNKIKQLQKK</sequence>
<dbReference type="SUPFAM" id="SSF55957">
    <property type="entry name" value="Phosphoglucomutase, C-terminal domain"/>
    <property type="match status" value="1"/>
</dbReference>
<dbReference type="Proteomes" id="UP001197974">
    <property type="component" value="Chromosome"/>
</dbReference>
<proteinExistence type="inferred from homology"/>
<dbReference type="InterPro" id="IPR050486">
    <property type="entry name" value="Mannose-1P_guanyltransferase"/>
</dbReference>
<dbReference type="PANTHER" id="PTHR22572">
    <property type="entry name" value="SUGAR-1-PHOSPHATE GUANYL TRANSFERASE"/>
    <property type="match status" value="1"/>
</dbReference>
<dbReference type="Gene3D" id="2.160.10.10">
    <property type="entry name" value="Hexapeptide repeat proteins"/>
    <property type="match status" value="1"/>
</dbReference>
<dbReference type="SUPFAM" id="SSF51161">
    <property type="entry name" value="Trimeric LpxA-like enzymes"/>
    <property type="match status" value="1"/>
</dbReference>
<dbReference type="InterPro" id="IPR029044">
    <property type="entry name" value="Nucleotide-diphossugar_trans"/>
</dbReference>
<reference evidence="6 7" key="1">
    <citation type="submission" date="2023-06" db="EMBL/GenBank/DDBJ databases">
        <title>Five Gram-positive bacteria isolated from mangrove sediments in Shenzhen, Guangdong, China.</title>
        <authorList>
            <person name="Yu S."/>
            <person name="Zheng W."/>
            <person name="Huang Y."/>
        </authorList>
    </citation>
    <scope>NUCLEOTIDE SEQUENCE [LARGE SCALE GENOMIC DNA]</scope>
    <source>
        <strain evidence="6 7">SaN35-3</strain>
    </source>
</reference>
<dbReference type="Pfam" id="PF00483">
    <property type="entry name" value="NTP_transferase"/>
    <property type="match status" value="1"/>
</dbReference>
<dbReference type="SUPFAM" id="SSF53738">
    <property type="entry name" value="Phosphoglucomutase, first 3 domains"/>
    <property type="match status" value="1"/>
</dbReference>
<dbReference type="Gene3D" id="3.40.120.10">
    <property type="entry name" value="Alpha-D-Glucose-1,6-Bisphosphate, subunit A, domain 3"/>
    <property type="match status" value="1"/>
</dbReference>
<evidence type="ECO:0000313" key="7">
    <source>
        <dbReference type="Proteomes" id="UP001197974"/>
    </source>
</evidence>
<dbReference type="InterPro" id="IPR005844">
    <property type="entry name" value="A-D-PHexomutase_a/b/a-I"/>
</dbReference>
<protein>
    <submittedName>
        <fullName evidence="6">Sugar phosphate nucleotidyltransferase</fullName>
    </submittedName>
</protein>
<dbReference type="EMBL" id="CP129013">
    <property type="protein sequence ID" value="WLR43945.1"/>
    <property type="molecule type" value="Genomic_DNA"/>
</dbReference>
<organism evidence="6 7">
    <name type="scientific">Bacillus carboniphilus</name>
    <dbReference type="NCBI Taxonomy" id="86663"/>
    <lineage>
        <taxon>Bacteria</taxon>
        <taxon>Bacillati</taxon>
        <taxon>Bacillota</taxon>
        <taxon>Bacilli</taxon>
        <taxon>Bacillales</taxon>
        <taxon>Bacillaceae</taxon>
        <taxon>Bacillus</taxon>
    </lineage>
</organism>
<dbReference type="InterPro" id="IPR016055">
    <property type="entry name" value="A-D-PHexomutase_a/b/a-I/II/III"/>
</dbReference>
<evidence type="ECO:0000259" key="3">
    <source>
        <dbReference type="Pfam" id="PF00483"/>
    </source>
</evidence>
<evidence type="ECO:0000313" key="6">
    <source>
        <dbReference type="EMBL" id="WLR43945.1"/>
    </source>
</evidence>
<keyword evidence="7" id="KW-1185">Reference proteome</keyword>
<dbReference type="Gene3D" id="3.90.550.10">
    <property type="entry name" value="Spore Coat Polysaccharide Biosynthesis Protein SpsA, Chain A"/>
    <property type="match status" value="1"/>
</dbReference>